<organism evidence="2 3">
    <name type="scientific">Rubus argutus</name>
    <name type="common">Southern blackberry</name>
    <dbReference type="NCBI Taxonomy" id="59490"/>
    <lineage>
        <taxon>Eukaryota</taxon>
        <taxon>Viridiplantae</taxon>
        <taxon>Streptophyta</taxon>
        <taxon>Embryophyta</taxon>
        <taxon>Tracheophyta</taxon>
        <taxon>Spermatophyta</taxon>
        <taxon>Magnoliopsida</taxon>
        <taxon>eudicotyledons</taxon>
        <taxon>Gunneridae</taxon>
        <taxon>Pentapetalae</taxon>
        <taxon>rosids</taxon>
        <taxon>fabids</taxon>
        <taxon>Rosales</taxon>
        <taxon>Rosaceae</taxon>
        <taxon>Rosoideae</taxon>
        <taxon>Rosoideae incertae sedis</taxon>
        <taxon>Rubus</taxon>
    </lineage>
</organism>
<evidence type="ECO:0000313" key="2">
    <source>
        <dbReference type="EMBL" id="KAK9951430.1"/>
    </source>
</evidence>
<accession>A0AAW1YSJ5</accession>
<gene>
    <name evidence="2" type="ORF">M0R45_006872</name>
</gene>
<protein>
    <submittedName>
        <fullName evidence="2">Uncharacterized protein</fullName>
    </submittedName>
</protein>
<dbReference type="EMBL" id="JBEDUW010000001">
    <property type="protein sequence ID" value="KAK9951430.1"/>
    <property type="molecule type" value="Genomic_DNA"/>
</dbReference>
<comment type="caution">
    <text evidence="2">The sequence shown here is derived from an EMBL/GenBank/DDBJ whole genome shotgun (WGS) entry which is preliminary data.</text>
</comment>
<reference evidence="2 3" key="1">
    <citation type="journal article" date="2023" name="G3 (Bethesda)">
        <title>A chromosome-length genome assembly and annotation of blackberry (Rubus argutus, cv. 'Hillquist').</title>
        <authorList>
            <person name="Bruna T."/>
            <person name="Aryal R."/>
            <person name="Dudchenko O."/>
            <person name="Sargent D.J."/>
            <person name="Mead D."/>
            <person name="Buti M."/>
            <person name="Cavallini A."/>
            <person name="Hytonen T."/>
            <person name="Andres J."/>
            <person name="Pham M."/>
            <person name="Weisz D."/>
            <person name="Mascagni F."/>
            <person name="Usai G."/>
            <person name="Natali L."/>
            <person name="Bassil N."/>
            <person name="Fernandez G.E."/>
            <person name="Lomsadze A."/>
            <person name="Armour M."/>
            <person name="Olukolu B."/>
            <person name="Poorten T."/>
            <person name="Britton C."/>
            <person name="Davik J."/>
            <person name="Ashrafi H."/>
            <person name="Aiden E.L."/>
            <person name="Borodovsky M."/>
            <person name="Worthington M."/>
        </authorList>
    </citation>
    <scope>NUCLEOTIDE SEQUENCE [LARGE SCALE GENOMIC DNA]</scope>
    <source>
        <strain evidence="2">PI 553951</strain>
    </source>
</reference>
<feature type="region of interest" description="Disordered" evidence="1">
    <location>
        <begin position="79"/>
        <end position="114"/>
    </location>
</feature>
<evidence type="ECO:0000313" key="3">
    <source>
        <dbReference type="Proteomes" id="UP001457282"/>
    </source>
</evidence>
<proteinExistence type="predicted"/>
<evidence type="ECO:0000256" key="1">
    <source>
        <dbReference type="SAM" id="MobiDB-lite"/>
    </source>
</evidence>
<sequence length="114" mass="12807">MKKRMRIMAVLKTEKNGSTARKMKRRRRTQLHLKPISIHSISDAVDATTISSPQLPCHRPARNRVDAAAHRHRAPITINTTIVLSPPSRRRHPSSLSPPPCPAKPVHQLCPQLP</sequence>
<dbReference type="Proteomes" id="UP001457282">
    <property type="component" value="Unassembled WGS sequence"/>
</dbReference>
<name>A0AAW1YSJ5_RUBAR</name>
<keyword evidence="3" id="KW-1185">Reference proteome</keyword>
<dbReference type="AlphaFoldDB" id="A0AAW1YSJ5"/>